<dbReference type="Proteomes" id="UP000223302">
    <property type="component" value="Segment"/>
</dbReference>
<evidence type="ECO:0000313" key="3">
    <source>
        <dbReference type="Proteomes" id="UP000223302"/>
    </source>
</evidence>
<organism evidence="2 3">
    <name type="scientific">Klebsiella phage vB_KpnP_KpV763</name>
    <dbReference type="NCBI Taxonomy" id="1882400"/>
    <lineage>
        <taxon>Viruses</taxon>
        <taxon>Duplodnaviria</taxon>
        <taxon>Heunggongvirae</taxon>
        <taxon>Uroviricota</taxon>
        <taxon>Caudoviricetes</taxon>
        <taxon>Autographivirales</taxon>
        <taxon>Autotranscriptaviridae</taxon>
        <taxon>Studiervirinae</taxon>
        <taxon>Przondovirus</taxon>
        <taxon>Przondovirus KpV763</taxon>
    </lineage>
</organism>
<keyword evidence="1" id="KW-0812">Transmembrane</keyword>
<evidence type="ECO:0000313" key="2">
    <source>
        <dbReference type="EMBL" id="AOT28148.1"/>
    </source>
</evidence>
<dbReference type="EMBL" id="KX591654">
    <property type="protein sequence ID" value="AOT28148.1"/>
    <property type="molecule type" value="Genomic_DNA"/>
</dbReference>
<sequence>MNKVFDVFFMFVLTVAVITIAVLVGTVAIGVLHEVGLI</sequence>
<keyword evidence="1" id="KW-1133">Transmembrane helix</keyword>
<name>A0A1D8F0D4_9CAUD</name>
<evidence type="ECO:0000256" key="1">
    <source>
        <dbReference type="SAM" id="Phobius"/>
    </source>
</evidence>
<accession>A0A1D8F0D4</accession>
<reference evidence="2 3" key="1">
    <citation type="submission" date="2016-07" db="EMBL/GenBank/DDBJ databases">
        <title>Complete genome sequence of bacteriophage vB_KpnP_KpV763 lytic for Klebsiella pneumoniae.</title>
        <authorList>
            <person name="Volozhantsev N.V."/>
            <person name="Komisarova E.V."/>
            <person name="Krasilnikova V.M."/>
            <person name="Kislichkina A.A."/>
        </authorList>
    </citation>
    <scope>NUCLEOTIDE SEQUENCE [LARGE SCALE GENOMIC DNA]</scope>
</reference>
<gene>
    <name evidence="2" type="ORF">kpv763_19</name>
</gene>
<keyword evidence="3" id="KW-1185">Reference proteome</keyword>
<protein>
    <submittedName>
        <fullName evidence="2">Uncharacterized protein</fullName>
    </submittedName>
</protein>
<keyword evidence="1" id="KW-0472">Membrane</keyword>
<proteinExistence type="predicted"/>
<feature type="transmembrane region" description="Helical" evidence="1">
    <location>
        <begin position="7"/>
        <end position="32"/>
    </location>
</feature>